<feature type="transmembrane region" description="Helical" evidence="1">
    <location>
        <begin position="42"/>
        <end position="63"/>
    </location>
</feature>
<evidence type="ECO:0000256" key="1">
    <source>
        <dbReference type="SAM" id="Phobius"/>
    </source>
</evidence>
<protein>
    <submittedName>
        <fullName evidence="2">Uncharacterized protein</fullName>
    </submittedName>
</protein>
<evidence type="ECO:0000313" key="2">
    <source>
        <dbReference type="EMBL" id="VEF13247.1"/>
    </source>
</evidence>
<dbReference type="Proteomes" id="UP000281909">
    <property type="component" value="Chromosome"/>
</dbReference>
<keyword evidence="1" id="KW-1133">Transmembrane helix</keyword>
<dbReference type="AlphaFoldDB" id="A0A448E2H4"/>
<organism evidence="2 3">
    <name type="scientific">Pseudomonas fluorescens</name>
    <dbReference type="NCBI Taxonomy" id="294"/>
    <lineage>
        <taxon>Bacteria</taxon>
        <taxon>Pseudomonadati</taxon>
        <taxon>Pseudomonadota</taxon>
        <taxon>Gammaproteobacteria</taxon>
        <taxon>Pseudomonadales</taxon>
        <taxon>Pseudomonadaceae</taxon>
        <taxon>Pseudomonas</taxon>
    </lineage>
</organism>
<evidence type="ECO:0000313" key="3">
    <source>
        <dbReference type="Proteomes" id="UP000281909"/>
    </source>
</evidence>
<keyword evidence="1" id="KW-0812">Transmembrane</keyword>
<name>A0A448E2H4_PSEFL</name>
<dbReference type="EMBL" id="LR134318">
    <property type="protein sequence ID" value="VEF13247.1"/>
    <property type="molecule type" value="Genomic_DNA"/>
</dbReference>
<proteinExistence type="predicted"/>
<keyword evidence="1" id="KW-0472">Membrane</keyword>
<gene>
    <name evidence="2" type="ORF">NCTC9428_04942</name>
</gene>
<reference evidence="2 3" key="1">
    <citation type="submission" date="2018-12" db="EMBL/GenBank/DDBJ databases">
        <authorList>
            <consortium name="Pathogen Informatics"/>
        </authorList>
    </citation>
    <scope>NUCLEOTIDE SEQUENCE [LARGE SCALE GENOMIC DNA]</scope>
    <source>
        <strain evidence="2 3">NCTC9428</strain>
    </source>
</reference>
<sequence length="151" mass="16610">MLVNERLANLGSQSLEVEALTFELFNCKDGSRQLHSTSMKRYLRFCILFLISLTLPLSGMAGMQAPTEPCPMKTMGMTMMDDMGMDCCNDMKSPTEHGKPCKPGQECKTGGMLEVSILKPPVTVFSPVVASFFSNSLPIQTPSGVWRPPRV</sequence>
<accession>A0A448E2H4</accession>